<feature type="region of interest" description="Disordered" evidence="1">
    <location>
        <begin position="320"/>
        <end position="340"/>
    </location>
</feature>
<dbReference type="EMBL" id="AMYD01001601">
    <property type="protein sequence ID" value="EQB52424.1"/>
    <property type="molecule type" value="Genomic_DNA"/>
</dbReference>
<dbReference type="InterPro" id="IPR029068">
    <property type="entry name" value="Glyas_Bleomycin-R_OHBP_Dase"/>
</dbReference>
<evidence type="ECO:0000259" key="2">
    <source>
        <dbReference type="PROSITE" id="PS51819"/>
    </source>
</evidence>
<gene>
    <name evidence="3" type="ORF">CGLO_07957</name>
</gene>
<organism evidence="3 4">
    <name type="scientific">Colletotrichum gloeosporioides (strain Cg-14)</name>
    <name type="common">Anthracnose fungus</name>
    <name type="synonym">Glomerella cingulata</name>
    <dbReference type="NCBI Taxonomy" id="1237896"/>
    <lineage>
        <taxon>Eukaryota</taxon>
        <taxon>Fungi</taxon>
        <taxon>Dikarya</taxon>
        <taxon>Ascomycota</taxon>
        <taxon>Pezizomycotina</taxon>
        <taxon>Sordariomycetes</taxon>
        <taxon>Hypocreomycetidae</taxon>
        <taxon>Glomerellales</taxon>
        <taxon>Glomerellaceae</taxon>
        <taxon>Colletotrichum</taxon>
        <taxon>Colletotrichum gloeosporioides species complex</taxon>
    </lineage>
</organism>
<dbReference type="OrthoDB" id="3553147at2759"/>
<dbReference type="Pfam" id="PF00903">
    <property type="entry name" value="Glyoxalase"/>
    <property type="match status" value="1"/>
</dbReference>
<dbReference type="InterPro" id="IPR052895">
    <property type="entry name" value="HetReg/Transcr_Mod"/>
</dbReference>
<proteinExistence type="predicted"/>
<comment type="caution">
    <text evidence="3">The sequence shown here is derived from an EMBL/GenBank/DDBJ whole genome shotgun (WGS) entry which is preliminary data.</text>
</comment>
<dbReference type="AlphaFoldDB" id="T0KJN8"/>
<dbReference type="PROSITE" id="PS51819">
    <property type="entry name" value="VOC"/>
    <property type="match status" value="1"/>
</dbReference>
<evidence type="ECO:0000256" key="1">
    <source>
        <dbReference type="SAM" id="MobiDB-lite"/>
    </source>
</evidence>
<name>T0KJN8_COLGC</name>
<dbReference type="Proteomes" id="UP000015530">
    <property type="component" value="Unassembled WGS sequence"/>
</dbReference>
<evidence type="ECO:0000313" key="3">
    <source>
        <dbReference type="EMBL" id="EQB52424.1"/>
    </source>
</evidence>
<feature type="domain" description="VOC" evidence="2">
    <location>
        <begin position="520"/>
        <end position="637"/>
    </location>
</feature>
<dbReference type="Pfam" id="PF06985">
    <property type="entry name" value="HET"/>
    <property type="match status" value="1"/>
</dbReference>
<sequence length="704" mass="79789">MASRRVYLQKTISLESKDIRLLHLLPGKWEEDIQCRLEVTGLHNHPVYEALSYAWGDPEVVRPILLDGEQMDVTINLESALRHLRFAESTRILWVDALCINQKAIVEKTHQVGMMDEIYKQCSRVIIWLDMTPVPPPQFQNGPIAKARKSLLVQIHRGISAMPISSLTSKWAFRSRLEDFVLFCNAGDCTHFNPFVGVDFFADDKHFHELPCFYRRVFAVGKYPFRFYHTQAYQSMWDGIASSFDARWWSRLWCVQEAILPQEAVVRSGKYEVSWERLQSAACNLIRHAKTCCTESNKHMPRNFGLLPDNLLVAQTQNKARGPTLESRTPPSMNDGNDEDLGNSLDRTLRLYRYKDCEDPRDKVYGTLGLVDRTAFDDVAQSLLTPDYSRSLRDVFCGAATAIARQSRQGNLRFLTGEGFNRDHSDLPSWVRDLAYRPDETTLWYEMERLKSYDLYNAWKPGSDEALTSHSPQVREGMLLSLMGACCNDKVGKVIQVAGYTSSKHAWDKMTGDRVPAPIAIAHIGLRTRNPDKLVSFYQVLLSARVVLTNDFISVLTWDEEHHRLAIIHDDTAVPKQTNTSGVDHIALKFASAKDLVQVYRHAKEADITPKFCLNHGVTTSLYYMDPDGNNIEAHIEAYSDPDDVQRHMKAIDPANIRAVRFDPEDLLRRVEAGEDDESLKRAGLLGPQPASIGTSTAEVAAGG</sequence>
<accession>T0KJN8</accession>
<dbReference type="Gene3D" id="3.10.180.10">
    <property type="entry name" value="2,3-Dihydroxybiphenyl 1,2-Dioxygenase, domain 1"/>
    <property type="match status" value="1"/>
</dbReference>
<dbReference type="InterPro" id="IPR037523">
    <property type="entry name" value="VOC_core"/>
</dbReference>
<feature type="region of interest" description="Disordered" evidence="1">
    <location>
        <begin position="682"/>
        <end position="704"/>
    </location>
</feature>
<dbReference type="InterPro" id="IPR004360">
    <property type="entry name" value="Glyas_Fos-R_dOase_dom"/>
</dbReference>
<dbReference type="HOGENOM" id="CLU_391802_0_0_1"/>
<protein>
    <recommendedName>
        <fullName evidence="2">VOC domain-containing protein</fullName>
    </recommendedName>
</protein>
<dbReference type="InterPro" id="IPR010730">
    <property type="entry name" value="HET"/>
</dbReference>
<dbReference type="STRING" id="1237896.T0KJN8"/>
<feature type="compositionally biased region" description="Polar residues" evidence="1">
    <location>
        <begin position="326"/>
        <end position="335"/>
    </location>
</feature>
<evidence type="ECO:0000313" key="4">
    <source>
        <dbReference type="Proteomes" id="UP000015530"/>
    </source>
</evidence>
<dbReference type="eggNOG" id="ENOG502T5X8">
    <property type="taxonomic scope" value="Eukaryota"/>
</dbReference>
<dbReference type="PANTHER" id="PTHR24148:SF82">
    <property type="entry name" value="HETEROKARYON INCOMPATIBILITY DOMAIN-CONTAINING PROTEIN"/>
    <property type="match status" value="1"/>
</dbReference>
<dbReference type="PANTHER" id="PTHR24148">
    <property type="entry name" value="ANKYRIN REPEAT DOMAIN-CONTAINING PROTEIN 39 HOMOLOG-RELATED"/>
    <property type="match status" value="1"/>
</dbReference>
<dbReference type="SUPFAM" id="SSF54593">
    <property type="entry name" value="Glyoxalase/Bleomycin resistance protein/Dihydroxybiphenyl dioxygenase"/>
    <property type="match status" value="1"/>
</dbReference>
<reference evidence="4" key="1">
    <citation type="journal article" date="2013" name="Mol. Plant Microbe Interact.">
        <title>Global aspects of pacC regulation of pathogenicity genes in Colletotrichum gloeosporioides as revealed by transcriptome analysis.</title>
        <authorList>
            <person name="Alkan N."/>
            <person name="Meng X."/>
            <person name="Friedlander G."/>
            <person name="Reuveni E."/>
            <person name="Sukno S."/>
            <person name="Sherman A."/>
            <person name="Thon M."/>
            <person name="Fluhr R."/>
            <person name="Prusky D."/>
        </authorList>
    </citation>
    <scope>NUCLEOTIDE SEQUENCE [LARGE SCALE GENOMIC DNA]</scope>
    <source>
        <strain evidence="4">Cg-14</strain>
    </source>
</reference>